<accession>A0A835SMA4</accession>
<evidence type="ECO:0000256" key="2">
    <source>
        <dbReference type="SAM" id="MobiDB-lite"/>
    </source>
</evidence>
<keyword evidence="4" id="KW-1185">Reference proteome</keyword>
<dbReference type="EMBL" id="JAEHOC010000036">
    <property type="protein sequence ID" value="KAG2428206.1"/>
    <property type="molecule type" value="Genomic_DNA"/>
</dbReference>
<reference evidence="3" key="1">
    <citation type="journal article" date="2020" name="bioRxiv">
        <title>Comparative genomics of Chlamydomonas.</title>
        <authorList>
            <person name="Craig R.J."/>
            <person name="Hasan A.R."/>
            <person name="Ness R.W."/>
            <person name="Keightley P.D."/>
        </authorList>
    </citation>
    <scope>NUCLEOTIDE SEQUENCE</scope>
    <source>
        <strain evidence="3">SAG 7.73</strain>
    </source>
</reference>
<dbReference type="OrthoDB" id="536028at2759"/>
<gene>
    <name evidence="3" type="ORF">HXX76_011886</name>
</gene>
<feature type="region of interest" description="Disordered" evidence="2">
    <location>
        <begin position="146"/>
        <end position="221"/>
    </location>
</feature>
<evidence type="ECO:0000313" key="3">
    <source>
        <dbReference type="EMBL" id="KAG2428206.1"/>
    </source>
</evidence>
<feature type="region of interest" description="Disordered" evidence="2">
    <location>
        <begin position="656"/>
        <end position="694"/>
    </location>
</feature>
<feature type="compositionally biased region" description="Low complexity" evidence="2">
    <location>
        <begin position="242"/>
        <end position="261"/>
    </location>
</feature>
<feature type="compositionally biased region" description="Low complexity" evidence="2">
    <location>
        <begin position="207"/>
        <end position="217"/>
    </location>
</feature>
<feature type="region of interest" description="Disordered" evidence="2">
    <location>
        <begin position="431"/>
        <end position="459"/>
    </location>
</feature>
<feature type="region of interest" description="Disordered" evidence="2">
    <location>
        <begin position="353"/>
        <end position="380"/>
    </location>
</feature>
<sequence>MSDAERDAFMEYLAVQQEQMNREAVAELPPEQREQLIRDSAMGLLGVDKEAFAARVWPLVLGSLPASDATILRKAFPSGWSGFKELPRRDVLNGLARLSPRERTRLPQVLDDVRTLQLRIAAGTEALQQQERIDAARLRRRAAQKGLQLSEFDQDEQEAAGRLGRGGGAEGPAGPDGRPGNMAELIGRLRQQLQQTPARQGPGGHGSSSNGNGSSSSEAGPQLSAVELDAWEARLGSRRAEAAAARQQPGASTSGRGSAAAPPASAAAAAAAAAAAEALGAGGLGGGGLGGQMGQMVAAYERYGAGGGWEAEQGRRQSAEMRNLIRLHQELTELAADAERLAADAAAAEAAAAAAGPRGRGAGASARGGRMGGGGGGGFMSPREALAAEAALQRRSEDLAAQLAALLEPGARQRLKDPAARAVVRYMESQMVQPDPPDTPDTPDLDSPAAAGGGGGGGGGALTVDGPGLARLGQVLVAAANWEAYRAFMGLYGGRHPELQLHLVMQAAGMSDGDEWWARLPDLPAQATTDSTSSSSGALEVDWERVEAVAALDADVLAFLTELEAAGGGGAGGGAEQVFMKWYFHPSLGPRIRSGALLDPTAAGRGAAGGGGGSGAGGGLMDPSALLARLLGDAGVGPGGGLGGEAFPEMVREAMQEAVAGQGQGQAEGAGGAQGGARGRGRAGPAEWPRQGRR</sequence>
<feature type="compositionally biased region" description="Low complexity" evidence="2">
    <location>
        <begin position="353"/>
        <end position="368"/>
    </location>
</feature>
<proteinExistence type="predicted"/>
<feature type="compositionally biased region" description="Gly residues" evidence="2">
    <location>
        <begin position="662"/>
        <end position="678"/>
    </location>
</feature>
<dbReference type="Proteomes" id="UP000650467">
    <property type="component" value="Unassembled WGS sequence"/>
</dbReference>
<dbReference type="AlphaFoldDB" id="A0A835SMA4"/>
<name>A0A835SMA4_CHLIN</name>
<organism evidence="3 4">
    <name type="scientific">Chlamydomonas incerta</name>
    <dbReference type="NCBI Taxonomy" id="51695"/>
    <lineage>
        <taxon>Eukaryota</taxon>
        <taxon>Viridiplantae</taxon>
        <taxon>Chlorophyta</taxon>
        <taxon>core chlorophytes</taxon>
        <taxon>Chlorophyceae</taxon>
        <taxon>CS clade</taxon>
        <taxon>Chlamydomonadales</taxon>
        <taxon>Chlamydomonadaceae</taxon>
        <taxon>Chlamydomonas</taxon>
    </lineage>
</organism>
<evidence type="ECO:0000313" key="4">
    <source>
        <dbReference type="Proteomes" id="UP000650467"/>
    </source>
</evidence>
<keyword evidence="1" id="KW-0175">Coiled coil</keyword>
<protein>
    <submittedName>
        <fullName evidence="3">Uncharacterized protein</fullName>
    </submittedName>
</protein>
<feature type="region of interest" description="Disordered" evidence="2">
    <location>
        <begin position="239"/>
        <end position="261"/>
    </location>
</feature>
<comment type="caution">
    <text evidence="3">The sequence shown here is derived from an EMBL/GenBank/DDBJ whole genome shotgun (WGS) entry which is preliminary data.</text>
</comment>
<feature type="compositionally biased region" description="Gly residues" evidence="2">
    <location>
        <begin position="369"/>
        <end position="379"/>
    </location>
</feature>
<feature type="coiled-coil region" evidence="1">
    <location>
        <begin position="321"/>
        <end position="351"/>
    </location>
</feature>
<evidence type="ECO:0000256" key="1">
    <source>
        <dbReference type="SAM" id="Coils"/>
    </source>
</evidence>